<evidence type="ECO:0000256" key="4">
    <source>
        <dbReference type="ARBA" id="ARBA00022833"/>
    </source>
</evidence>
<evidence type="ECO:0000256" key="7">
    <source>
        <dbReference type="PIRSR" id="PIRSR000099-1"/>
    </source>
</evidence>
<feature type="binding site" evidence="10">
    <location>
        <position position="251"/>
    </location>
    <ligand>
        <name>Zn(2+)</name>
        <dbReference type="ChEBI" id="CHEBI:29105"/>
    </ligand>
</feature>
<dbReference type="OrthoDB" id="1703565at2759"/>
<organism evidence="12 13">
    <name type="scientific">Penicillium subrubescens</name>
    <dbReference type="NCBI Taxonomy" id="1316194"/>
    <lineage>
        <taxon>Eukaryota</taxon>
        <taxon>Fungi</taxon>
        <taxon>Dikarya</taxon>
        <taxon>Ascomycota</taxon>
        <taxon>Pezizomycotina</taxon>
        <taxon>Eurotiomycetes</taxon>
        <taxon>Eurotiomycetidae</taxon>
        <taxon>Eurotiales</taxon>
        <taxon>Aspergillaceae</taxon>
        <taxon>Penicillium</taxon>
    </lineage>
</organism>
<dbReference type="Proteomes" id="UP000186955">
    <property type="component" value="Unassembled WGS sequence"/>
</dbReference>
<comment type="cofactor">
    <cofactor evidence="10">
        <name>Zn(2+)</name>
        <dbReference type="ChEBI" id="CHEBI:29105"/>
    </cofactor>
    <text evidence="10">Binds 1 zinc ion per subunit.</text>
</comment>
<comment type="function">
    <text evidence="6">Catalyzes the sequential NAD-dependent oxidations of L-histidinol to L-histidinaldehyde and then to L-histidine.</text>
</comment>
<keyword evidence="6 8" id="KW-0520">NAD</keyword>
<keyword evidence="4 10" id="KW-0862">Zinc</keyword>
<dbReference type="InterPro" id="IPR016161">
    <property type="entry name" value="Ald_DH/histidinol_DH"/>
</dbReference>
<dbReference type="STRING" id="1316194.A0A1Q5SNQ4"/>
<feature type="binding site" evidence="9">
    <location>
        <position position="229"/>
    </location>
    <ligand>
        <name>substrate</name>
    </ligand>
</feature>
<dbReference type="Gene3D" id="3.40.50.1980">
    <property type="entry name" value="Nitrogenase molybdenum iron protein domain"/>
    <property type="match status" value="2"/>
</dbReference>
<keyword evidence="3 10" id="KW-0479">Metal-binding</keyword>
<dbReference type="UniPathway" id="UPA00031">
    <property type="reaction ID" value="UER00014"/>
</dbReference>
<evidence type="ECO:0000256" key="9">
    <source>
        <dbReference type="PIRSR" id="PIRSR000099-3"/>
    </source>
</evidence>
<evidence type="ECO:0000256" key="11">
    <source>
        <dbReference type="RuleBase" id="RU004175"/>
    </source>
</evidence>
<evidence type="ECO:0000313" key="13">
    <source>
        <dbReference type="Proteomes" id="UP000186955"/>
    </source>
</evidence>
<dbReference type="GO" id="GO:0000105">
    <property type="term" value="P:L-histidine biosynthetic process"/>
    <property type="evidence" value="ECO:0007669"/>
    <property type="project" value="UniProtKB-UniRule"/>
</dbReference>
<evidence type="ECO:0000256" key="8">
    <source>
        <dbReference type="PIRSR" id="PIRSR000099-2"/>
    </source>
</evidence>
<dbReference type="NCBIfam" id="TIGR00069">
    <property type="entry name" value="hisD"/>
    <property type="match status" value="1"/>
</dbReference>
<dbReference type="PANTHER" id="PTHR21256">
    <property type="entry name" value="HISTIDINOL DEHYDROGENASE HDH"/>
    <property type="match status" value="1"/>
</dbReference>
<feature type="binding site" evidence="9">
    <location>
        <position position="320"/>
    </location>
    <ligand>
        <name>substrate</name>
    </ligand>
</feature>
<feature type="binding site" evidence="9">
    <location>
        <position position="413"/>
    </location>
    <ligand>
        <name>substrate</name>
    </ligand>
</feature>
<dbReference type="FunFam" id="3.40.50.1980:FF:000026">
    <property type="entry name" value="Histidinol dehydrogenase"/>
    <property type="match status" value="1"/>
</dbReference>
<evidence type="ECO:0000256" key="10">
    <source>
        <dbReference type="PIRSR" id="PIRSR000099-4"/>
    </source>
</evidence>
<dbReference type="GO" id="GO:0004399">
    <property type="term" value="F:histidinol dehydrogenase activity"/>
    <property type="evidence" value="ECO:0007669"/>
    <property type="project" value="UniProtKB-UniRule"/>
</dbReference>
<evidence type="ECO:0000256" key="3">
    <source>
        <dbReference type="ARBA" id="ARBA00022723"/>
    </source>
</evidence>
<dbReference type="InterPro" id="IPR022695">
    <property type="entry name" value="Histidinol_DH_monofunct"/>
</dbReference>
<dbReference type="GO" id="GO:0005829">
    <property type="term" value="C:cytosol"/>
    <property type="evidence" value="ECO:0007669"/>
    <property type="project" value="TreeGrafter"/>
</dbReference>
<evidence type="ECO:0000256" key="6">
    <source>
        <dbReference type="PIRNR" id="PIRNR000099"/>
    </source>
</evidence>
<dbReference type="Pfam" id="PF00815">
    <property type="entry name" value="Histidinol_dh"/>
    <property type="match status" value="1"/>
</dbReference>
<dbReference type="AlphaFoldDB" id="A0A1Q5SNQ4"/>
<dbReference type="InterPro" id="IPR012131">
    <property type="entry name" value="Hstdl_DH"/>
</dbReference>
<dbReference type="FunFam" id="3.40.50.1980:FF:000001">
    <property type="entry name" value="Histidinol dehydrogenase"/>
    <property type="match status" value="1"/>
</dbReference>
<feature type="active site" description="Proton acceptor" evidence="7">
    <location>
        <position position="319"/>
    </location>
</feature>
<feature type="binding site" evidence="9">
    <location>
        <position position="353"/>
    </location>
    <ligand>
        <name>substrate</name>
    </ligand>
</feature>
<feature type="binding site" evidence="10">
    <location>
        <position position="254"/>
    </location>
    <ligand>
        <name>Zn(2+)</name>
        <dbReference type="ChEBI" id="CHEBI:29105"/>
    </ligand>
</feature>
<reference evidence="12 13" key="1">
    <citation type="submission" date="2016-10" db="EMBL/GenBank/DDBJ databases">
        <title>Genome sequence of the ascomycete fungus Penicillium subrubescens.</title>
        <authorList>
            <person name="De Vries R.P."/>
            <person name="Peng M."/>
            <person name="Dilokpimol A."/>
            <person name="Hilden K."/>
            <person name="Makela M.R."/>
            <person name="Grigoriev I."/>
            <person name="Riley R."/>
            <person name="Granchi Z."/>
        </authorList>
    </citation>
    <scope>NUCLEOTIDE SEQUENCE [LARGE SCALE GENOMIC DNA]</scope>
    <source>
        <strain evidence="12 13">CBS 132785</strain>
    </source>
</reference>
<accession>A0A1Q5SNQ4</accession>
<keyword evidence="5 6" id="KW-0560">Oxidoreductase</keyword>
<dbReference type="EMBL" id="MNBE01000773">
    <property type="protein sequence ID" value="OKO89553.1"/>
    <property type="molecule type" value="Genomic_DNA"/>
</dbReference>
<dbReference type="PROSITE" id="PS00611">
    <property type="entry name" value="HISOL_DEHYDROGENASE"/>
    <property type="match status" value="1"/>
</dbReference>
<feature type="binding site" evidence="9">
    <location>
        <position position="251"/>
    </location>
    <ligand>
        <name>substrate</name>
    </ligand>
</feature>
<evidence type="ECO:0000256" key="2">
    <source>
        <dbReference type="ARBA" id="ARBA00010178"/>
    </source>
</evidence>
<feature type="binding site" evidence="10">
    <location>
        <position position="413"/>
    </location>
    <ligand>
        <name>Zn(2+)</name>
        <dbReference type="ChEBI" id="CHEBI:29105"/>
    </ligand>
</feature>
<feature type="binding site" evidence="8">
    <location>
        <position position="182"/>
    </location>
    <ligand>
        <name>NAD(+)</name>
        <dbReference type="ChEBI" id="CHEBI:57540"/>
    </ligand>
</feature>
<dbReference type="PIRSF" id="PIRSF000099">
    <property type="entry name" value="Histidinol_dh"/>
    <property type="match status" value="1"/>
</dbReference>
<comment type="caution">
    <text evidence="12">The sequence shown here is derived from an EMBL/GenBank/DDBJ whole genome shotgun (WGS) entry which is preliminary data.</text>
</comment>
<proteinExistence type="inferred from homology"/>
<feature type="binding site" evidence="10">
    <location>
        <position position="353"/>
    </location>
    <ligand>
        <name>Zn(2+)</name>
        <dbReference type="ChEBI" id="CHEBI:29105"/>
    </ligand>
</feature>
<dbReference type="GO" id="GO:0051287">
    <property type="term" value="F:NAD binding"/>
    <property type="evidence" value="ECO:0007669"/>
    <property type="project" value="InterPro"/>
</dbReference>
<gene>
    <name evidence="12" type="ORF">PENSUB_13619</name>
</gene>
<name>A0A1Q5SNQ4_9EURO</name>
<dbReference type="CDD" id="cd06572">
    <property type="entry name" value="Histidinol_dh"/>
    <property type="match status" value="1"/>
</dbReference>
<feature type="binding site" evidence="9">
    <location>
        <position position="254"/>
    </location>
    <ligand>
        <name>substrate</name>
    </ligand>
</feature>
<keyword evidence="6" id="KW-0368">Histidine biosynthesis</keyword>
<dbReference type="PRINTS" id="PR00083">
    <property type="entry name" value="HOLDHDRGNASE"/>
</dbReference>
<dbReference type="Gene3D" id="1.20.5.1300">
    <property type="match status" value="1"/>
</dbReference>
<evidence type="ECO:0000256" key="1">
    <source>
        <dbReference type="ARBA" id="ARBA00004940"/>
    </source>
</evidence>
<sequence>MVLKLKQPNRSNAGPASTVDVSAIVRGVINDIRADGDKAVRTYSKKFDKWSPESFKLSPEEIQQIVSTVPQQIIDDIKQVQENVRTFALAQRASLKDFELEIRPGVHLGQKNVPINSVGAYIPGGRYPLLASSHMTILTAKCAGVPHVTACTPPIAGKIPANTVAAMHFAGADAIYILGGVQAVAAMAIGTETMKKVDFIAGPGNAFVAEAKRQLFGEEIGIDLPAGPTEVLIVADEHANPFTVATDLLSQAEHGPDSPAVLITNSQSVGEKTIAEVDRLLKILPTADIAGVSWDRLGEVIVVDTLDEAYKLADEYASEHVQILTQKPREALEKMSNYGALFLGEKTCVSYGDKCIGTNHVLPTRGAARYTGGLWVGKYLKTVTYQEVTSEQESGELGRLCGRAARAENFEGHARSGDVRAHQFLGDKFEWI</sequence>
<comment type="catalytic activity">
    <reaction evidence="6">
        <text>L-histidinol + 2 NAD(+) + H2O = L-histidine + 2 NADH + 3 H(+)</text>
        <dbReference type="Rhea" id="RHEA:20641"/>
        <dbReference type="ChEBI" id="CHEBI:15377"/>
        <dbReference type="ChEBI" id="CHEBI:15378"/>
        <dbReference type="ChEBI" id="CHEBI:57540"/>
        <dbReference type="ChEBI" id="CHEBI:57595"/>
        <dbReference type="ChEBI" id="CHEBI:57699"/>
        <dbReference type="ChEBI" id="CHEBI:57945"/>
        <dbReference type="EC" id="1.1.1.23"/>
    </reaction>
</comment>
<dbReference type="SUPFAM" id="SSF53720">
    <property type="entry name" value="ALDH-like"/>
    <property type="match status" value="1"/>
</dbReference>
<feature type="binding site" evidence="8">
    <location>
        <position position="121"/>
    </location>
    <ligand>
        <name>NAD(+)</name>
        <dbReference type="ChEBI" id="CHEBI:57540"/>
    </ligand>
</feature>
<keyword evidence="13" id="KW-1185">Reference proteome</keyword>
<evidence type="ECO:0000313" key="12">
    <source>
        <dbReference type="EMBL" id="OKO89553.1"/>
    </source>
</evidence>
<protein>
    <recommendedName>
        <fullName evidence="6">Histidinol dehydrogenase</fullName>
        <shortName evidence="6">HDH</shortName>
        <ecNumber evidence="6">1.1.1.23</ecNumber>
    </recommendedName>
</protein>
<dbReference type="EC" id="1.1.1.23" evidence="6"/>
<keyword evidence="6" id="KW-0028">Amino-acid biosynthesis</keyword>
<feature type="binding site" evidence="9">
    <location>
        <position position="408"/>
    </location>
    <ligand>
        <name>substrate</name>
    </ligand>
</feature>
<dbReference type="InterPro" id="IPR001692">
    <property type="entry name" value="Histidinol_DH_CS"/>
</dbReference>
<evidence type="ECO:0000256" key="5">
    <source>
        <dbReference type="ARBA" id="ARBA00023002"/>
    </source>
</evidence>
<dbReference type="PANTHER" id="PTHR21256:SF14">
    <property type="entry name" value="HISTIDINOL DEHYDROGENASE"/>
    <property type="match status" value="1"/>
</dbReference>
<comment type="pathway">
    <text evidence="1 6">Amino-acid biosynthesis; L-histidine biosynthesis; L-histidine from 5-phospho-alpha-D-ribose 1-diphosphate: step 9/9.</text>
</comment>
<feature type="binding site" evidence="8">
    <location>
        <position position="205"/>
    </location>
    <ligand>
        <name>NAD(+)</name>
        <dbReference type="ChEBI" id="CHEBI:57540"/>
    </ligand>
</feature>
<comment type="similarity">
    <text evidence="2 6 11">Belongs to the histidinol dehydrogenase family.</text>
</comment>
<feature type="active site" description="Proton acceptor" evidence="7">
    <location>
        <position position="320"/>
    </location>
</feature>
<dbReference type="GO" id="GO:0046872">
    <property type="term" value="F:metal ion binding"/>
    <property type="evidence" value="ECO:0007669"/>
    <property type="project" value="UniProtKB-KW"/>
</dbReference>